<dbReference type="AlphaFoldDB" id="A0A095ST44"/>
<keyword evidence="1" id="KW-0472">Membrane</keyword>
<evidence type="ECO:0000256" key="1">
    <source>
        <dbReference type="SAM" id="Phobius"/>
    </source>
</evidence>
<keyword evidence="3" id="KW-1185">Reference proteome</keyword>
<dbReference type="Proteomes" id="UP000029554">
    <property type="component" value="Unassembled WGS sequence"/>
</dbReference>
<dbReference type="EMBL" id="JRHH01000004">
    <property type="protein sequence ID" value="KGD67826.1"/>
    <property type="molecule type" value="Genomic_DNA"/>
</dbReference>
<feature type="transmembrane region" description="Helical" evidence="1">
    <location>
        <begin position="29"/>
        <end position="53"/>
    </location>
</feature>
<gene>
    <name evidence="2" type="ORF">LG45_11965</name>
</gene>
<accession>A0A095ST44</accession>
<reference evidence="2 3" key="1">
    <citation type="submission" date="2014-09" db="EMBL/GenBank/DDBJ databases">
        <title>Whole Genome Shotgun of Flavobacterium aquatile LMG 4008.</title>
        <authorList>
            <person name="Gale A.N."/>
            <person name="Pipes S.E."/>
            <person name="Newman J.D."/>
        </authorList>
    </citation>
    <scope>NUCLEOTIDE SEQUENCE [LARGE SCALE GENOMIC DNA]</scope>
    <source>
        <strain evidence="2 3">LMG 4008</strain>
    </source>
</reference>
<organism evidence="2 3">
    <name type="scientific">Flavobacterium aquatile LMG 4008 = ATCC 11947</name>
    <dbReference type="NCBI Taxonomy" id="1453498"/>
    <lineage>
        <taxon>Bacteria</taxon>
        <taxon>Pseudomonadati</taxon>
        <taxon>Bacteroidota</taxon>
        <taxon>Flavobacteriia</taxon>
        <taxon>Flavobacteriales</taxon>
        <taxon>Flavobacteriaceae</taxon>
        <taxon>Flavobacterium</taxon>
    </lineage>
</organism>
<protein>
    <submittedName>
        <fullName evidence="2">Uncharacterized protein</fullName>
    </submittedName>
</protein>
<dbReference type="STRING" id="1453498.LG45_11965"/>
<dbReference type="RefSeq" id="WP_035127374.1">
    <property type="nucleotide sequence ID" value="NZ_JRHH01000004.1"/>
</dbReference>
<dbReference type="OrthoDB" id="1372586at2"/>
<keyword evidence="1" id="KW-0812">Transmembrane</keyword>
<comment type="caution">
    <text evidence="2">The sequence shown here is derived from an EMBL/GenBank/DDBJ whole genome shotgun (WGS) entry which is preliminary data.</text>
</comment>
<sequence length="59" mass="6618">MKKIPLFGIFIAVVFIILGINLISKEDEFTVIVGYATIIFFSGLIIFAIIKLLSNRNKT</sequence>
<keyword evidence="1" id="KW-1133">Transmembrane helix</keyword>
<feature type="transmembrane region" description="Helical" evidence="1">
    <location>
        <begin position="7"/>
        <end position="23"/>
    </location>
</feature>
<name>A0A095ST44_9FLAO</name>
<evidence type="ECO:0000313" key="3">
    <source>
        <dbReference type="Proteomes" id="UP000029554"/>
    </source>
</evidence>
<proteinExistence type="predicted"/>
<evidence type="ECO:0000313" key="2">
    <source>
        <dbReference type="EMBL" id="KGD67826.1"/>
    </source>
</evidence>